<organism evidence="2 3">
    <name type="scientific">Deinococcus arboris</name>
    <dbReference type="NCBI Taxonomy" id="2682977"/>
    <lineage>
        <taxon>Bacteria</taxon>
        <taxon>Thermotogati</taxon>
        <taxon>Deinococcota</taxon>
        <taxon>Deinococci</taxon>
        <taxon>Deinococcales</taxon>
        <taxon>Deinococcaceae</taxon>
        <taxon>Deinococcus</taxon>
    </lineage>
</organism>
<feature type="compositionally biased region" description="Basic and acidic residues" evidence="1">
    <location>
        <begin position="1"/>
        <end position="18"/>
    </location>
</feature>
<evidence type="ECO:0000256" key="1">
    <source>
        <dbReference type="SAM" id="MobiDB-lite"/>
    </source>
</evidence>
<dbReference type="EMBL" id="WQLB01000004">
    <property type="protein sequence ID" value="MVN86138.1"/>
    <property type="molecule type" value="Genomic_DNA"/>
</dbReference>
<accession>A0A7C9LJS5</accession>
<dbReference type="AlphaFoldDB" id="A0A7C9LJS5"/>
<sequence length="81" mass="8535">MADNDRNGTDRDENRGQGEGHQQVGNQQQPSGGARYREDDTPSHMEGGPGNERGQGQGNANQSGDRGQGSGLDHSPDSNSD</sequence>
<evidence type="ECO:0000313" key="3">
    <source>
        <dbReference type="Proteomes" id="UP000483286"/>
    </source>
</evidence>
<feature type="region of interest" description="Disordered" evidence="1">
    <location>
        <begin position="1"/>
        <end position="81"/>
    </location>
</feature>
<evidence type="ECO:0000313" key="2">
    <source>
        <dbReference type="EMBL" id="MVN86138.1"/>
    </source>
</evidence>
<dbReference type="RefSeq" id="WP_157458171.1">
    <property type="nucleotide sequence ID" value="NZ_WQLB01000004.1"/>
</dbReference>
<feature type="compositionally biased region" description="Gly residues" evidence="1">
    <location>
        <begin position="47"/>
        <end position="57"/>
    </location>
</feature>
<gene>
    <name evidence="2" type="ORF">GO986_05110</name>
</gene>
<dbReference type="Proteomes" id="UP000483286">
    <property type="component" value="Unassembled WGS sequence"/>
</dbReference>
<protein>
    <submittedName>
        <fullName evidence="2">Uncharacterized protein</fullName>
    </submittedName>
</protein>
<comment type="caution">
    <text evidence="2">The sequence shown here is derived from an EMBL/GenBank/DDBJ whole genome shotgun (WGS) entry which is preliminary data.</text>
</comment>
<keyword evidence="3" id="KW-1185">Reference proteome</keyword>
<reference evidence="2 3" key="1">
    <citation type="submission" date="2019-12" db="EMBL/GenBank/DDBJ databases">
        <title>Deinococcus sp. HMF7620 Genome sequencing and assembly.</title>
        <authorList>
            <person name="Kang H."/>
            <person name="Kim H."/>
            <person name="Joh K."/>
        </authorList>
    </citation>
    <scope>NUCLEOTIDE SEQUENCE [LARGE SCALE GENOMIC DNA]</scope>
    <source>
        <strain evidence="2 3">HMF7620</strain>
    </source>
</reference>
<proteinExistence type="predicted"/>
<name>A0A7C9LJS5_9DEIO</name>